<dbReference type="PATRIC" id="fig|1773.206.peg.3631"/>
<proteinExistence type="predicted"/>
<dbReference type="Proteomes" id="UP000048289">
    <property type="component" value="Unassembled WGS sequence"/>
</dbReference>
<dbReference type="AlphaFoldDB" id="A0A045HUY9"/>
<evidence type="ECO:0000313" key="2">
    <source>
        <dbReference type="EMBL" id="CFE52788.1"/>
    </source>
</evidence>
<dbReference type="EMBL" id="CSBK01000521">
    <property type="protein sequence ID" value="COX50096.1"/>
    <property type="molecule type" value="Genomic_DNA"/>
</dbReference>
<dbReference type="EMBL" id="COPH01000006">
    <property type="protein sequence ID" value="CLV69984.1"/>
    <property type="molecule type" value="Genomic_DNA"/>
</dbReference>
<dbReference type="Proteomes" id="UP000050139">
    <property type="component" value="Unassembled WGS sequence"/>
</dbReference>
<dbReference type="EMBL" id="CSAJ01000269">
    <property type="protein sequence ID" value="COW27698.1"/>
    <property type="molecule type" value="Genomic_DNA"/>
</dbReference>
<dbReference type="Proteomes" id="UP000046947">
    <property type="component" value="Unassembled WGS sequence"/>
</dbReference>
<dbReference type="GO" id="GO:0006355">
    <property type="term" value="P:regulation of DNA-templated transcription"/>
    <property type="evidence" value="ECO:0007669"/>
    <property type="project" value="InterPro"/>
</dbReference>
<reference evidence="15" key="7">
    <citation type="submission" date="2018-07" db="EMBL/GenBank/DDBJ databases">
        <authorList>
            <person name="Shah S."/>
            <person name="Brown T."/>
            <person name="Auld S."/>
            <person name="Bratton K."/>
            <person name="Narechania A."/>
            <person name="Mathema B."/>
            <person name="Gandhi N."/>
        </authorList>
    </citation>
    <scope>NUCLEOTIDE SEQUENCE</scope>
    <source>
        <strain evidence="15">32301_S10</strain>
    </source>
</reference>
<evidence type="ECO:0000313" key="7">
    <source>
        <dbReference type="EMBL" id="CLV69984.1"/>
    </source>
</evidence>
<reference evidence="9" key="3">
    <citation type="submission" date="2015-03" db="EMBL/GenBank/DDBJ databases">
        <authorList>
            <person name="Murphy D."/>
        </authorList>
    </citation>
    <scope>NUCLEOTIDE SEQUENCE [LARGE SCALE GENOMIC DNA]</scope>
    <source>
        <strain evidence="9">K00500041</strain>
    </source>
</reference>
<evidence type="ECO:0000313" key="5">
    <source>
        <dbReference type="EMBL" id="CKS53867.1"/>
    </source>
</evidence>
<evidence type="ECO:0000313" key="1">
    <source>
        <dbReference type="EMBL" id="CFE39074.1"/>
    </source>
</evidence>
<evidence type="ECO:0000313" key="3">
    <source>
        <dbReference type="EMBL" id="CFR80607.1"/>
    </source>
</evidence>
<protein>
    <submittedName>
        <fullName evidence="12 15">Antitoxin</fullName>
    </submittedName>
</protein>
<dbReference type="EMBL" id="CGCX01000635">
    <property type="protein sequence ID" value="CFR80607.1"/>
    <property type="molecule type" value="Genomic_DNA"/>
</dbReference>
<evidence type="ECO:0000313" key="23">
    <source>
        <dbReference type="Proteomes" id="UP000048289"/>
    </source>
</evidence>
<dbReference type="STRING" id="115862.BBG46_05180"/>
<evidence type="ECO:0000313" key="22">
    <source>
        <dbReference type="Proteomes" id="UP000046947"/>
    </source>
</evidence>
<dbReference type="EMBL" id="CHKL01000072">
    <property type="protein sequence ID" value="COV93251.1"/>
    <property type="molecule type" value="Genomic_DNA"/>
</dbReference>
<reference evidence="13 32" key="9">
    <citation type="submission" date="2021-03" db="EMBL/GenBank/DDBJ databases">
        <title>Whole Genome Sequencing of Mycobacterium tuberculosis clinical isolates from Arunachal Pradesh, India.</title>
        <authorList>
            <person name="Singh S."/>
            <person name="Mudliar S.R."/>
            <person name="Kulsum U."/>
            <person name="Rufai S.B."/>
            <person name="Singh P.K."/>
            <person name="Umpo M."/>
            <person name="Nyori M."/>
        </authorList>
    </citation>
    <scope>NUCLEOTIDE SEQUENCE [LARGE SCALE GENOMIC DNA]</scope>
    <source>
        <strain evidence="13 32">OMICS/BPL/0142/20/SP</strain>
    </source>
</reference>
<dbReference type="SMR" id="A0A045HUY9"/>
<dbReference type="Proteomes" id="UP000048600">
    <property type="component" value="Unassembled WGS sequence"/>
</dbReference>
<dbReference type="EMBL" id="CSAD01000146">
    <property type="protein sequence ID" value="COV23972.1"/>
    <property type="molecule type" value="Genomic_DNA"/>
</dbReference>
<evidence type="ECO:0000313" key="14">
    <source>
        <dbReference type="EMBL" id="OMH58855.1"/>
    </source>
</evidence>
<sequence>MKTLYLRNVPDDVVERLERLAELAKTSVSAVAVRELTEASRRADNPALLGDLPDIGIDTTELIGGIDAERAGR</sequence>
<reference evidence="12 27" key="2">
    <citation type="submission" date="2015-03" db="EMBL/GenBank/DDBJ databases">
        <authorList>
            <consortium name="Pathogen Informatics"/>
            <person name="Murphy D."/>
        </authorList>
    </citation>
    <scope>NUCLEOTIDE SEQUENCE</scope>
    <source>
        <strain evidence="7 27">0268S</strain>
        <strain evidence="12">N09902308</strain>
    </source>
</reference>
<dbReference type="EMBL" id="JAGIZI010000005">
    <property type="protein sequence ID" value="MBP0682553.1"/>
    <property type="molecule type" value="Genomic_DNA"/>
</dbReference>
<evidence type="ECO:0000313" key="10">
    <source>
        <dbReference type="EMBL" id="COV93251.1"/>
    </source>
</evidence>
<evidence type="ECO:0000313" key="17">
    <source>
        <dbReference type="Proteomes" id="UP000038802"/>
    </source>
</evidence>
<dbReference type="Proteomes" id="UP000039021">
    <property type="component" value="Unassembled WGS sequence"/>
</dbReference>
<reference evidence="14 29" key="4">
    <citation type="submission" date="2016-04" db="EMBL/GenBank/DDBJ databases">
        <authorList>
            <person name="Bigi M."/>
            <person name="Bigi F."/>
            <person name="Soria M.A."/>
        </authorList>
    </citation>
    <scope>NUCLEOTIDE SEQUENCE [LARGE SCALE GENOMIC DNA]</scope>
    <source>
        <strain evidence="14 29">6548</strain>
    </source>
</reference>
<dbReference type="Proteomes" id="UP000049023">
    <property type="component" value="Unassembled WGS sequence"/>
</dbReference>
<evidence type="ECO:0000313" key="9">
    <source>
        <dbReference type="EMBL" id="COV48950.1"/>
    </source>
</evidence>
<evidence type="ECO:0000313" key="31">
    <source>
        <dbReference type="Proteomes" id="UP000300237"/>
    </source>
</evidence>
<evidence type="ECO:0000313" key="12">
    <source>
        <dbReference type="EMBL" id="COX50096.1"/>
    </source>
</evidence>
<reference evidence="15 30" key="5">
    <citation type="journal article" date="2017" name="N. Engl. J. Med.">
        <title>Transmission of Extensively Drug-Resistant Tuberculosis in South Africa.</title>
        <authorList>
            <person name="Shah N.S."/>
            <person name="Auld S.C."/>
            <person name="Brust J.C."/>
            <person name="Mathema B."/>
            <person name="Ismail N."/>
            <person name="Moodley P."/>
            <person name="Mlisana K."/>
            <person name="Allana S."/>
            <person name="Campbell A."/>
            <person name="Mthiyane T."/>
            <person name="Morris N."/>
            <person name="Mpangase P."/>
            <person name="van der Meulen H."/>
            <person name="Omar S.V."/>
            <person name="Brown T.S."/>
            <person name="Narechania A."/>
            <person name="Shaskina E."/>
            <person name="Kapwata T."/>
            <person name="Kreiswirth B."/>
            <person name="Gandhi N.R."/>
        </authorList>
    </citation>
    <scope>NUCLEOTIDE SEQUENCE [LARGE SCALE GENOMIC DNA]</scope>
    <source>
        <strain evidence="15 30">32301_S10</strain>
    </source>
</reference>
<evidence type="ECO:0000313" key="30">
    <source>
        <dbReference type="Proteomes" id="UP000256381"/>
    </source>
</evidence>
<dbReference type="EMBL" id="CFOE01000146">
    <property type="protein sequence ID" value="CFE39074.1"/>
    <property type="molecule type" value="Genomic_DNA"/>
</dbReference>
<accession>A0A045HUY9</accession>
<dbReference type="Proteomes" id="UP000671119">
    <property type="component" value="Unassembled WGS sequence"/>
</dbReference>
<dbReference type="EMBL" id="QTBD01000086">
    <property type="protein sequence ID" value="REQ54909.1"/>
    <property type="molecule type" value="Genomic_DNA"/>
</dbReference>
<dbReference type="EMBL" id="CSAE01000127">
    <property type="protein sequence ID" value="COV48950.1"/>
    <property type="molecule type" value="Genomic_DNA"/>
</dbReference>
<reference evidence="14 29" key="6">
    <citation type="submission" date="2017-02" db="EMBL/GenBank/DDBJ databases">
        <title>Protein polymorphisms may explain contrasting epidemiological fitness of two variants of a multidrug-resistant Mycobacterium tuberculosis strain.</title>
        <authorList>
            <person name="Bigi M.M."/>
            <person name="Lopez B."/>
            <person name="Blanco F.C."/>
            <person name="Sasiain M.C."/>
            <person name="De La Barrera S."/>
            <person name="Ritacco V."/>
            <person name="Bigi F."/>
            <person name="Soria M.A."/>
        </authorList>
    </citation>
    <scope>NUCLEOTIDE SEQUENCE [LARGE SCALE GENOMIC DNA]</scope>
    <source>
        <strain evidence="14 29">6548</strain>
    </source>
</reference>
<evidence type="ECO:0000313" key="32">
    <source>
        <dbReference type="Proteomes" id="UP000671119"/>
    </source>
</evidence>
<evidence type="ECO:0000313" key="8">
    <source>
        <dbReference type="EMBL" id="COV23972.1"/>
    </source>
</evidence>
<evidence type="ECO:0000313" key="25">
    <source>
        <dbReference type="Proteomes" id="UP000048948"/>
    </source>
</evidence>
<dbReference type="EMBL" id="CNFU01000117">
    <property type="protein sequence ID" value="CKR22900.1"/>
    <property type="molecule type" value="Genomic_DNA"/>
</dbReference>
<evidence type="ECO:0000313" key="27">
    <source>
        <dbReference type="Proteomes" id="UP000050139"/>
    </source>
</evidence>
<dbReference type="Proteomes" id="UP000256381">
    <property type="component" value="Unassembled WGS sequence"/>
</dbReference>
<evidence type="ECO:0000313" key="21">
    <source>
        <dbReference type="Proteomes" id="UP000046680"/>
    </source>
</evidence>
<evidence type="ECO:0000313" key="15">
    <source>
        <dbReference type="EMBL" id="REQ54909.1"/>
    </source>
</evidence>
<evidence type="ECO:0000313" key="29">
    <source>
        <dbReference type="Proteomes" id="UP000189452"/>
    </source>
</evidence>
<dbReference type="Proteomes" id="UP000044938">
    <property type="component" value="Unassembled WGS sequence"/>
</dbReference>
<dbReference type="Proteomes" id="UP000300237">
    <property type="component" value="Chromosome"/>
</dbReference>
<dbReference type="Proteomes" id="UP000050164">
    <property type="component" value="Unassembled WGS sequence"/>
</dbReference>
<dbReference type="Proteomes" id="UP000189452">
    <property type="component" value="Chromosome"/>
</dbReference>
<dbReference type="SUPFAM" id="SSF47598">
    <property type="entry name" value="Ribbon-helix-helix"/>
    <property type="match status" value="1"/>
</dbReference>
<dbReference type="EMBL" id="CFOH01000334">
    <property type="protein sequence ID" value="CFE52788.1"/>
    <property type="molecule type" value="Genomic_DNA"/>
</dbReference>
<dbReference type="Proteomes" id="UP000046680">
    <property type="component" value="Unassembled WGS sequence"/>
</dbReference>
<evidence type="ECO:0000313" key="24">
    <source>
        <dbReference type="Proteomes" id="UP000048600"/>
    </source>
</evidence>
<organism evidence="12 18">
    <name type="scientific">Mycobacterium tuberculosis</name>
    <dbReference type="NCBI Taxonomy" id="1773"/>
    <lineage>
        <taxon>Bacteria</taxon>
        <taxon>Bacillati</taxon>
        <taxon>Actinomycetota</taxon>
        <taxon>Actinomycetes</taxon>
        <taxon>Mycobacteriales</taxon>
        <taxon>Mycobacteriaceae</taxon>
        <taxon>Mycobacterium</taxon>
        <taxon>Mycobacterium tuberculosis complex</taxon>
    </lineage>
</organism>
<name>A0A045HUY9_MYCTX</name>
<dbReference type="EMBL" id="LWDQ01000001">
    <property type="protein sequence ID" value="OMH58855.1"/>
    <property type="molecule type" value="Genomic_DNA"/>
</dbReference>
<dbReference type="Proteomes" id="UP000048948">
    <property type="component" value="Unassembled WGS sequence"/>
</dbReference>
<dbReference type="EMBL" id="CNGE01000346">
    <property type="protein sequence ID" value="CKS53867.1"/>
    <property type="molecule type" value="Genomic_DNA"/>
</dbReference>
<dbReference type="RefSeq" id="WP_003404898.1">
    <property type="nucleotide sequence ID" value="NZ_AP017901.1"/>
</dbReference>
<dbReference type="Proteomes" id="UP000045842">
    <property type="component" value="Unassembled WGS sequence"/>
</dbReference>
<dbReference type="EMBL" id="CNFT01001739">
    <property type="protein sequence ID" value="CKT57498.1"/>
    <property type="molecule type" value="Genomic_DNA"/>
</dbReference>
<evidence type="ECO:0000313" key="26">
    <source>
        <dbReference type="Proteomes" id="UP000049023"/>
    </source>
</evidence>
<evidence type="ECO:0000313" key="6">
    <source>
        <dbReference type="EMBL" id="CKT57498.1"/>
    </source>
</evidence>
<dbReference type="Proteomes" id="UP000038802">
    <property type="component" value="Unassembled WGS sequence"/>
</dbReference>
<evidence type="ECO:0000313" key="13">
    <source>
        <dbReference type="EMBL" id="MBP0682553.1"/>
    </source>
</evidence>
<gene>
    <name evidence="16" type="primary">vapB9</name>
    <name evidence="14" type="ORF">A4S10_01015</name>
    <name evidence="16" type="ORF">DKC2_1024</name>
    <name evidence="15" type="ORF">DSJ38_05925</name>
    <name evidence="3" type="ORF">ERS007657_01853</name>
    <name evidence="8" type="ORF">ERS007679_01394</name>
    <name evidence="1" type="ORF">ERS007681_01446</name>
    <name evidence="2" type="ORF">ERS007688_02158</name>
    <name evidence="9" type="ORF">ERS007703_01499</name>
    <name evidence="11" type="ORF">ERS007720_02215</name>
    <name evidence="12" type="ORF">ERS007739_01381</name>
    <name evidence="10" type="ORF">ERS007741_00988</name>
    <name evidence="5" type="ORF">ERS027646_02039</name>
    <name evidence="6" type="ORF">ERS027659_04596</name>
    <name evidence="4" type="ORF">ERS027661_00831</name>
    <name evidence="7" type="ORF">ERS094118_00956</name>
    <name evidence="13" type="ORF">J8J21_05355</name>
</gene>
<reference evidence="16 31" key="8">
    <citation type="submission" date="2018-08" db="EMBL/GenBank/DDBJ databases">
        <authorList>
            <person name="Fokvardsen B D."/>
            <person name="Norman A."/>
        </authorList>
    </citation>
    <scope>NUCLEOTIDE SEQUENCE [LARGE SCALE GENOMIC DNA]</scope>
    <source>
        <strain evidence="16 31">DKC2</strain>
    </source>
</reference>
<evidence type="ECO:0000313" key="16">
    <source>
        <dbReference type="EMBL" id="VCU49207.1"/>
    </source>
</evidence>
<evidence type="ECO:0000313" key="20">
    <source>
        <dbReference type="Proteomes" id="UP000045842"/>
    </source>
</evidence>
<evidence type="ECO:0000313" key="18">
    <source>
        <dbReference type="Proteomes" id="UP000039021"/>
    </source>
</evidence>
<evidence type="ECO:0000313" key="11">
    <source>
        <dbReference type="EMBL" id="COW27698.1"/>
    </source>
</evidence>
<dbReference type="EMBL" id="LR027516">
    <property type="protein sequence ID" value="VCU49207.1"/>
    <property type="molecule type" value="Genomic_DNA"/>
</dbReference>
<evidence type="ECO:0000313" key="28">
    <source>
        <dbReference type="Proteomes" id="UP000050164"/>
    </source>
</evidence>
<reference evidence="17 18" key="1">
    <citation type="submission" date="2015-03" db="EMBL/GenBank/DDBJ databases">
        <authorList>
            <consortium name="Pathogen Informatics"/>
        </authorList>
    </citation>
    <scope>NUCLEOTIDE SEQUENCE [LARGE SCALE GENOMIC DNA]</scope>
    <source>
        <strain evidence="5 25">Bir 172</strain>
        <strain evidence="6 28">Bir 185</strain>
        <strain evidence="4 26">Bir 187</strain>
        <strain evidence="3 21">C09601061</strain>
        <strain evidence="8 20">G09801536</strain>
        <strain evidence="1 23">G09901357</strain>
        <strain evidence="2 22">H09601792</strain>
        <strain evidence="17">K00500041</strain>
        <strain evidence="11 19">M09401471</strain>
        <strain evidence="18">N09902308</strain>
        <strain evidence="10 24">P00601463</strain>
    </source>
</reference>
<dbReference type="InterPro" id="IPR010985">
    <property type="entry name" value="Ribbon_hlx_hlx"/>
</dbReference>
<evidence type="ECO:0000313" key="19">
    <source>
        <dbReference type="Proteomes" id="UP000044938"/>
    </source>
</evidence>
<evidence type="ECO:0000313" key="4">
    <source>
        <dbReference type="EMBL" id="CKR22900.1"/>
    </source>
</evidence>